<protein>
    <recommendedName>
        <fullName evidence="24">Retrovirus-related Pol polyprotein from transposon TNT 1-94</fullName>
    </recommendedName>
</protein>
<organism evidence="22 23">
    <name type="scientific">Loxostege sticticalis</name>
    <name type="common">Beet webworm moth</name>
    <dbReference type="NCBI Taxonomy" id="481309"/>
    <lineage>
        <taxon>Eukaryota</taxon>
        <taxon>Metazoa</taxon>
        <taxon>Ecdysozoa</taxon>
        <taxon>Arthropoda</taxon>
        <taxon>Hexapoda</taxon>
        <taxon>Insecta</taxon>
        <taxon>Pterygota</taxon>
        <taxon>Neoptera</taxon>
        <taxon>Endopterygota</taxon>
        <taxon>Lepidoptera</taxon>
        <taxon>Glossata</taxon>
        <taxon>Ditrysia</taxon>
        <taxon>Pyraloidea</taxon>
        <taxon>Crambidae</taxon>
        <taxon>Pyraustinae</taxon>
        <taxon>Loxostege</taxon>
    </lineage>
</organism>
<evidence type="ECO:0000256" key="6">
    <source>
        <dbReference type="ARBA" id="ARBA00022741"/>
    </source>
</evidence>
<keyword evidence="6" id="KW-0547">Nucleotide-binding</keyword>
<dbReference type="Pfam" id="PF14223">
    <property type="entry name" value="Retrotran_gag_2"/>
    <property type="match status" value="1"/>
</dbReference>
<feature type="compositionally biased region" description="Polar residues" evidence="19">
    <location>
        <begin position="528"/>
        <end position="541"/>
    </location>
</feature>
<feature type="domain" description="Integrase catalytic" evidence="21">
    <location>
        <begin position="279"/>
        <end position="440"/>
    </location>
</feature>
<evidence type="ECO:0000259" key="21">
    <source>
        <dbReference type="PROSITE" id="PS50994"/>
    </source>
</evidence>
<feature type="compositionally biased region" description="Polar residues" evidence="19">
    <location>
        <begin position="551"/>
        <end position="573"/>
    </location>
</feature>
<keyword evidence="18" id="KW-0863">Zinc-finger</keyword>
<evidence type="ECO:0000256" key="16">
    <source>
        <dbReference type="ARBA" id="ARBA00023172"/>
    </source>
</evidence>
<dbReference type="SUPFAM" id="SSF53098">
    <property type="entry name" value="Ribonuclease H-like"/>
    <property type="match status" value="1"/>
</dbReference>
<keyword evidence="3" id="KW-0645">Protease</keyword>
<evidence type="ECO:0000256" key="10">
    <source>
        <dbReference type="ARBA" id="ARBA00022840"/>
    </source>
</evidence>
<evidence type="ECO:0000259" key="20">
    <source>
        <dbReference type="PROSITE" id="PS50158"/>
    </source>
</evidence>
<feature type="domain" description="CCHC-type" evidence="20">
    <location>
        <begin position="208"/>
        <end position="222"/>
    </location>
</feature>
<dbReference type="SUPFAM" id="SSF57756">
    <property type="entry name" value="Retrovirus zinc finger-like domains"/>
    <property type="match status" value="1"/>
</dbReference>
<dbReference type="InterPro" id="IPR057670">
    <property type="entry name" value="SH3_retrovirus"/>
</dbReference>
<evidence type="ECO:0000256" key="4">
    <source>
        <dbReference type="ARBA" id="ARBA00022722"/>
    </source>
</evidence>
<dbReference type="EMBL" id="JBEDNZ010000024">
    <property type="protein sequence ID" value="KAL0811561.1"/>
    <property type="molecule type" value="Genomic_DNA"/>
</dbReference>
<keyword evidence="4" id="KW-0540">Nuclease</keyword>
<evidence type="ECO:0000256" key="9">
    <source>
        <dbReference type="ARBA" id="ARBA00022801"/>
    </source>
</evidence>
<evidence type="ECO:0000256" key="8">
    <source>
        <dbReference type="ARBA" id="ARBA00022759"/>
    </source>
</evidence>
<dbReference type="GO" id="GO:0008270">
    <property type="term" value="F:zinc ion binding"/>
    <property type="evidence" value="ECO:0007669"/>
    <property type="project" value="UniProtKB-KW"/>
</dbReference>
<keyword evidence="14" id="KW-0808">Transferase</keyword>
<keyword evidence="9" id="KW-0378">Hydrolase</keyword>
<evidence type="ECO:0000256" key="12">
    <source>
        <dbReference type="ARBA" id="ARBA00022908"/>
    </source>
</evidence>
<gene>
    <name evidence="22" type="ORF">ABMA28_009946</name>
</gene>
<dbReference type="PROSITE" id="PS50994">
    <property type="entry name" value="INTEGRASE"/>
    <property type="match status" value="1"/>
</dbReference>
<evidence type="ECO:0000256" key="1">
    <source>
        <dbReference type="ARBA" id="ARBA00002180"/>
    </source>
</evidence>
<dbReference type="Pfam" id="PF25597">
    <property type="entry name" value="SH3_retrovirus"/>
    <property type="match status" value="1"/>
</dbReference>
<evidence type="ECO:0000313" key="23">
    <source>
        <dbReference type="Proteomes" id="UP001549921"/>
    </source>
</evidence>
<evidence type="ECO:0000256" key="2">
    <source>
        <dbReference type="ARBA" id="ARBA00022612"/>
    </source>
</evidence>
<evidence type="ECO:0000256" key="15">
    <source>
        <dbReference type="ARBA" id="ARBA00023113"/>
    </source>
</evidence>
<keyword evidence="17" id="KW-0511">Multifunctional enzyme</keyword>
<keyword evidence="8" id="KW-0255">Endonuclease</keyword>
<keyword evidence="5" id="KW-0479">Metal-binding</keyword>
<dbReference type="InterPro" id="IPR001584">
    <property type="entry name" value="Integrase_cat-core"/>
</dbReference>
<dbReference type="InterPro" id="IPR013103">
    <property type="entry name" value="RVT_2"/>
</dbReference>
<feature type="region of interest" description="Disordered" evidence="19">
    <location>
        <begin position="514"/>
        <end position="598"/>
    </location>
</feature>
<dbReference type="GO" id="GO:0005524">
    <property type="term" value="F:ATP binding"/>
    <property type="evidence" value="ECO:0007669"/>
    <property type="project" value="UniProtKB-KW"/>
</dbReference>
<comment type="function">
    <text evidence="1">The aspartyl protease (PR) mediates the proteolytic cleavages of the Gag and Gag-Pol polyproteins after assembly of the VLP.</text>
</comment>
<dbReference type="Gene3D" id="3.30.420.10">
    <property type="entry name" value="Ribonuclease H-like superfamily/Ribonuclease H"/>
    <property type="match status" value="1"/>
</dbReference>
<dbReference type="AlphaFoldDB" id="A0ABD0SFS6"/>
<dbReference type="InterPro" id="IPR036397">
    <property type="entry name" value="RNaseH_sf"/>
</dbReference>
<keyword evidence="13" id="KW-0695">RNA-directed DNA polymerase</keyword>
<dbReference type="PROSITE" id="PS50158">
    <property type="entry name" value="ZF_CCHC"/>
    <property type="match status" value="1"/>
</dbReference>
<dbReference type="Pfam" id="PF07727">
    <property type="entry name" value="RVT_2"/>
    <property type="match status" value="1"/>
</dbReference>
<dbReference type="PANTHER" id="PTHR42648">
    <property type="entry name" value="TRANSPOSASE, PUTATIVE-RELATED"/>
    <property type="match status" value="1"/>
</dbReference>
<dbReference type="SUPFAM" id="SSF56672">
    <property type="entry name" value="DNA/RNA polymerases"/>
    <property type="match status" value="1"/>
</dbReference>
<evidence type="ECO:0000256" key="19">
    <source>
        <dbReference type="SAM" id="MobiDB-lite"/>
    </source>
</evidence>
<dbReference type="InterPro" id="IPR001878">
    <property type="entry name" value="Znf_CCHC"/>
</dbReference>
<proteinExistence type="predicted"/>
<keyword evidence="2" id="KW-1188">Viral release from host cell</keyword>
<reference evidence="22 23" key="1">
    <citation type="submission" date="2024-06" db="EMBL/GenBank/DDBJ databases">
        <title>A chromosome-level genome assembly of beet webworm, Loxostege sticticalis.</title>
        <authorList>
            <person name="Zhang Y."/>
        </authorList>
    </citation>
    <scope>NUCLEOTIDE SEQUENCE [LARGE SCALE GENOMIC DNA]</scope>
    <source>
        <strain evidence="22">AQ028</strain>
        <tissue evidence="22">Male pupae</tissue>
    </source>
</reference>
<keyword evidence="12" id="KW-0229">DNA integration</keyword>
<keyword evidence="11" id="KW-0460">Magnesium</keyword>
<dbReference type="GO" id="GO:0006508">
    <property type="term" value="P:proteolysis"/>
    <property type="evidence" value="ECO:0007669"/>
    <property type="project" value="UniProtKB-KW"/>
</dbReference>
<dbReference type="GO" id="GO:0015074">
    <property type="term" value="P:DNA integration"/>
    <property type="evidence" value="ECO:0007669"/>
    <property type="project" value="UniProtKB-KW"/>
</dbReference>
<keyword evidence="7" id="KW-0064">Aspartyl protease</keyword>
<sequence length="814" mass="94078">MASNNLQIEKLSGRDNYNTWKFAVRTYLEHEELWECVDPTKDPTVEKIDPKKDLKAKSKIILLVEPTNFVHIECATTAREVWEQLQKVFEDSGLSRKVGLLRDLINTSLDSCANVEEYVNKIMSTAHKLRNIGFKVEDEWLGTLMLAGLPEIYKPMIMGIESSGIKISSDFIKTKLLQEVKVSESSAFYTKHKYNCNNQPKPKGKGPRCFNCNKYGHYKAQCNLKKNDWYIDSGATMHMTRHSDWMYDLQPPPIQKITVANNDTVSVQQIGKVNIQTVTSNDEHRIQVRDVLLIPDLTKYFITFVDDYSRKVYVYFLKNKLDIKSVFERFKNEVENETDRRIKILRTDNGKEYCNNMFLKCLADSGIKHQTSTPYTPEQNGLAERMNRTLVERAKAMLFDANLKKEYWAEAVATAAYIVNRSPSRVLAEVTPFEKWSGKKPNISHLKIFGSKAMVHIPKQNRLKWDRKSRELIFVGYCETTKGYRLHDPKTRKTVISRDVIFIENIKKDIEDSLPMESIPKPQFTEVPLSSQINHSENSNCDQEREETLHIPSSQNDTLSPQNSDISFDSCTQNEDDKDETYYPSSSEDLDSVEPFENKMTLRPRNRGVHFDNTNFLCVAQFSDPLTVEEALSCAEAQHWRDAMDEEYKALMENNTWKLVFLPSSKRAIPCKWVFKTKTNEKGDVVKYKARLVIKGCSQKKGIDYNEVFSPVVRFSSLRYLFALAAKYDFDILQMDAISAFLQGDIEEEIYMVQPSHYEKGEEVCLLQKSLYGLKQASRQWNKKLDSSLKGLGLEQSHLDPCIYFKIVDEKDIK</sequence>
<dbReference type="GO" id="GO:0004190">
    <property type="term" value="F:aspartic-type endopeptidase activity"/>
    <property type="evidence" value="ECO:0007669"/>
    <property type="project" value="UniProtKB-KW"/>
</dbReference>
<evidence type="ECO:0000256" key="18">
    <source>
        <dbReference type="PROSITE-ProRule" id="PRU00047"/>
    </source>
</evidence>
<evidence type="ECO:0000256" key="3">
    <source>
        <dbReference type="ARBA" id="ARBA00022670"/>
    </source>
</evidence>
<dbReference type="InterPro" id="IPR043502">
    <property type="entry name" value="DNA/RNA_pol_sf"/>
</dbReference>
<evidence type="ECO:0000256" key="17">
    <source>
        <dbReference type="ARBA" id="ARBA00023268"/>
    </source>
</evidence>
<keyword evidence="14" id="KW-0239">DNA-directed DNA polymerase</keyword>
<keyword evidence="10" id="KW-0067">ATP-binding</keyword>
<name>A0ABD0SFS6_LOXSC</name>
<dbReference type="InterPro" id="IPR012337">
    <property type="entry name" value="RNaseH-like_sf"/>
</dbReference>
<evidence type="ECO:0000313" key="22">
    <source>
        <dbReference type="EMBL" id="KAL0811561.1"/>
    </source>
</evidence>
<dbReference type="Proteomes" id="UP001549921">
    <property type="component" value="Unassembled WGS sequence"/>
</dbReference>
<dbReference type="InterPro" id="IPR039537">
    <property type="entry name" value="Retrotran_Ty1/copia-like"/>
</dbReference>
<dbReference type="GO" id="GO:0004519">
    <property type="term" value="F:endonuclease activity"/>
    <property type="evidence" value="ECO:0007669"/>
    <property type="project" value="UniProtKB-KW"/>
</dbReference>
<evidence type="ECO:0000256" key="13">
    <source>
        <dbReference type="ARBA" id="ARBA00022918"/>
    </source>
</evidence>
<dbReference type="PANTHER" id="PTHR42648:SF11">
    <property type="entry name" value="TRANSPOSON TY4-P GAG-POL POLYPROTEIN"/>
    <property type="match status" value="1"/>
</dbReference>
<dbReference type="GO" id="GO:0042575">
    <property type="term" value="C:DNA polymerase complex"/>
    <property type="evidence" value="ECO:0007669"/>
    <property type="project" value="UniProtKB-ARBA"/>
</dbReference>
<dbReference type="InterPro" id="IPR036875">
    <property type="entry name" value="Znf_CCHC_sf"/>
</dbReference>
<dbReference type="Pfam" id="PF22936">
    <property type="entry name" value="Pol_BBD"/>
    <property type="match status" value="1"/>
</dbReference>
<comment type="caution">
    <text evidence="22">The sequence shown here is derived from an EMBL/GenBank/DDBJ whole genome shotgun (WGS) entry which is preliminary data.</text>
</comment>
<accession>A0ABD0SFS6</accession>
<evidence type="ECO:0000256" key="14">
    <source>
        <dbReference type="ARBA" id="ARBA00022932"/>
    </source>
</evidence>
<dbReference type="GO" id="GO:0006310">
    <property type="term" value="P:DNA recombination"/>
    <property type="evidence" value="ECO:0007669"/>
    <property type="project" value="UniProtKB-KW"/>
</dbReference>
<evidence type="ECO:0000256" key="11">
    <source>
        <dbReference type="ARBA" id="ARBA00022842"/>
    </source>
</evidence>
<evidence type="ECO:0000256" key="7">
    <source>
        <dbReference type="ARBA" id="ARBA00022750"/>
    </source>
</evidence>
<dbReference type="GO" id="GO:0003887">
    <property type="term" value="F:DNA-directed DNA polymerase activity"/>
    <property type="evidence" value="ECO:0007669"/>
    <property type="project" value="UniProtKB-KW"/>
</dbReference>
<dbReference type="InterPro" id="IPR054722">
    <property type="entry name" value="PolX-like_BBD"/>
</dbReference>
<keyword evidence="16" id="KW-0233">DNA recombination</keyword>
<keyword evidence="14" id="KW-0548">Nucleotidyltransferase</keyword>
<dbReference type="GO" id="GO:0003964">
    <property type="term" value="F:RNA-directed DNA polymerase activity"/>
    <property type="evidence" value="ECO:0007669"/>
    <property type="project" value="UniProtKB-KW"/>
</dbReference>
<keyword evidence="15" id="KW-0917">Virion maturation</keyword>
<keyword evidence="18" id="KW-0862">Zinc</keyword>
<evidence type="ECO:0000256" key="5">
    <source>
        <dbReference type="ARBA" id="ARBA00022723"/>
    </source>
</evidence>
<evidence type="ECO:0008006" key="24">
    <source>
        <dbReference type="Google" id="ProtNLM"/>
    </source>
</evidence>